<reference evidence="1" key="1">
    <citation type="submission" date="2022-12" db="EMBL/GenBank/DDBJ databases">
        <title>Genome Sequence of Lasiodiplodia mahajangana.</title>
        <authorList>
            <person name="Buettner E."/>
        </authorList>
    </citation>
    <scope>NUCLEOTIDE SEQUENCE</scope>
    <source>
        <strain evidence="1">VT137</strain>
    </source>
</reference>
<accession>A0ACC2JHQ8</accession>
<evidence type="ECO:0000313" key="1">
    <source>
        <dbReference type="EMBL" id="KAJ8126917.1"/>
    </source>
</evidence>
<proteinExistence type="predicted"/>
<protein>
    <submittedName>
        <fullName evidence="1">Uncharacterized protein</fullName>
    </submittedName>
</protein>
<name>A0ACC2JHQ8_9PEZI</name>
<keyword evidence="2" id="KW-1185">Reference proteome</keyword>
<dbReference type="EMBL" id="JAPUUL010001640">
    <property type="protein sequence ID" value="KAJ8126917.1"/>
    <property type="molecule type" value="Genomic_DNA"/>
</dbReference>
<gene>
    <name evidence="1" type="ORF">O1611_g6721</name>
</gene>
<dbReference type="Proteomes" id="UP001153332">
    <property type="component" value="Unassembled WGS sequence"/>
</dbReference>
<sequence>MDFTTIIISLAIAALLSLILGLFGRVGRRPRDCPPGPPTLPIIGNLHQFPKTKLHLQFQQWAQQYGPVYSLILGTKTMVVLSSVEAVKDLLDKRGAIYSSRPESYLGQAIMSGGLRVLFMPNDNTWRMIRKLGYNILNINTSQSYLPYQDLETKSMLMGFLQSQDKFIEHIRSFTTCLTTQMTYGFRMTLADTRFKYLFQLLDEFSEMTGSQAATLLDVFPILRSLPDVLLPLRQRGKLYYKKEYKMFLDQYLETKKLIGQSIAQPCFCADLVKIQEKEGYSDDLAAYIAGSLLQAGSETTSATLVGFVQAMVIFPEVARAAQKELDRVCGDRMPGISDDLPYIRCCIKETLRWMPTVVLGLPHRVTRDDEYMGYRIPKDSTVILNVWWRNDSQTSAEAATNPDANMRDHFVFGAGRRLCQGMHIVDNSLFLAISRLLWAFDFGKAVDKETNLEITPDMTDLVDGLFTLPNPFKANITPREGKAQLIQEEWARMQKVLGPDLQWKHVPDGLVWSAILVFQTKNIIAMVGVNGARGEAVGSTFFDDPKLSTEWAVRAITRNPEKESANKSDQKGVEVGDLDDLPSLISALSSWETAFRVTNY</sequence>
<evidence type="ECO:0000313" key="2">
    <source>
        <dbReference type="Proteomes" id="UP001153332"/>
    </source>
</evidence>
<organism evidence="1 2">
    <name type="scientific">Lasiodiplodia mahajangana</name>
    <dbReference type="NCBI Taxonomy" id="1108764"/>
    <lineage>
        <taxon>Eukaryota</taxon>
        <taxon>Fungi</taxon>
        <taxon>Dikarya</taxon>
        <taxon>Ascomycota</taxon>
        <taxon>Pezizomycotina</taxon>
        <taxon>Dothideomycetes</taxon>
        <taxon>Dothideomycetes incertae sedis</taxon>
        <taxon>Botryosphaeriales</taxon>
        <taxon>Botryosphaeriaceae</taxon>
        <taxon>Lasiodiplodia</taxon>
    </lineage>
</organism>
<comment type="caution">
    <text evidence="1">The sequence shown here is derived from an EMBL/GenBank/DDBJ whole genome shotgun (WGS) entry which is preliminary data.</text>
</comment>